<accession>A0A7S3GFF9</accession>
<organism evidence="3">
    <name type="scientific">Palpitomonas bilix</name>
    <dbReference type="NCBI Taxonomy" id="652834"/>
    <lineage>
        <taxon>Eukaryota</taxon>
        <taxon>Eukaryota incertae sedis</taxon>
    </lineage>
</organism>
<dbReference type="PANTHER" id="PTHR46399">
    <property type="entry name" value="B30.2/SPRY DOMAIN-CONTAINING PROTEIN"/>
    <property type="match status" value="1"/>
</dbReference>
<reference evidence="3" key="1">
    <citation type="submission" date="2021-01" db="EMBL/GenBank/DDBJ databases">
        <authorList>
            <person name="Corre E."/>
            <person name="Pelletier E."/>
            <person name="Niang G."/>
            <person name="Scheremetjew M."/>
            <person name="Finn R."/>
            <person name="Kale V."/>
            <person name="Holt S."/>
            <person name="Cochrane G."/>
            <person name="Meng A."/>
            <person name="Brown T."/>
            <person name="Cohen L."/>
        </authorList>
    </citation>
    <scope>NUCLEOTIDE SEQUENCE</scope>
    <source>
        <strain evidence="3">NIES-2562</strain>
    </source>
</reference>
<proteinExistence type="predicted"/>
<dbReference type="AlphaFoldDB" id="A0A7S3GFF9"/>
<protein>
    <recommendedName>
        <fullName evidence="2">Ryanodine receptor Ryr domain-containing protein</fullName>
    </recommendedName>
</protein>
<evidence type="ECO:0000313" key="3">
    <source>
        <dbReference type="EMBL" id="CAE0264473.1"/>
    </source>
</evidence>
<evidence type="ECO:0000259" key="2">
    <source>
        <dbReference type="Pfam" id="PF02026"/>
    </source>
</evidence>
<dbReference type="Gene3D" id="6.20.350.10">
    <property type="match status" value="1"/>
</dbReference>
<dbReference type="GO" id="GO:0005219">
    <property type="term" value="F:ryanodine-sensitive calcium-release channel activity"/>
    <property type="evidence" value="ECO:0007669"/>
    <property type="project" value="TreeGrafter"/>
</dbReference>
<feature type="compositionally biased region" description="Basic and acidic residues" evidence="1">
    <location>
        <begin position="1"/>
        <end position="14"/>
    </location>
</feature>
<feature type="domain" description="Ryanodine receptor Ryr" evidence="2">
    <location>
        <begin position="432"/>
        <end position="522"/>
    </location>
</feature>
<evidence type="ECO:0000256" key="1">
    <source>
        <dbReference type="SAM" id="MobiDB-lite"/>
    </source>
</evidence>
<feature type="region of interest" description="Disordered" evidence="1">
    <location>
        <begin position="1"/>
        <end position="26"/>
    </location>
</feature>
<sequence length="633" mass="72332">MASSKEEKLVDSDSGRATTQVVRPSDGRDVRVQRKIDLMMATESVRLVQACGYNLQFICSPEKCRAGLLFQPDAVGRTDNPWRDGKGSFLAERSDNVKYFLQRWLDQASSALHQDWVGDMERDGWSPGLSLDKDKKQHPCLRPFMALRDIDKEDLRRVVRETIHATAQLDYVILPLPPDLQIEEALAREGEGHSMADALSAVAERMLSQVKGLKGNNMALPEGFSNIVRLAAQRIHDSWAADRLERGWCFYPRTHTDSQLDSRLVPFEHLTADEVDFRSPEKALRAILGLGYRILSARQVKDYVGRFQPHPLSLEKIDLPVDTIQAVDIMAASAHEVWCLDLATKGFKWGPFVKDRDEHRTHPALMPFDKADDKYKRIQTRRVLELVRFVHHFGYKCLVTRGVSELGRQSLRRWKVGARIVYSVGGEAQEYLPRPLAVPSDAKVPSELKKESTVMLISRHVHDVVVLQKKQEGWEYGIPSDFETMLDDTLVPFDLLDDLQRAEAVKWVEDSLKILSFCFGCTFDHAPMVLKKETTEGEKREVREGIYHVPRPLQSPYETSVSSEQDSLVNLLAETEHEVWVVKSAKEGWKWGRQRNNSQRLHPNMVPFSHLPENRQETYMSMCRESIQALNAL</sequence>
<feature type="domain" description="Ryanodine receptor Ryr" evidence="2">
    <location>
        <begin position="101"/>
        <end position="173"/>
    </location>
</feature>
<dbReference type="GO" id="GO:0034704">
    <property type="term" value="C:calcium channel complex"/>
    <property type="evidence" value="ECO:0007669"/>
    <property type="project" value="TreeGrafter"/>
</dbReference>
<dbReference type="GO" id="GO:0014808">
    <property type="term" value="P:release of sequestered calcium ion into cytosol by sarcoplasmic reticulum"/>
    <property type="evidence" value="ECO:0007669"/>
    <property type="project" value="TreeGrafter"/>
</dbReference>
<name>A0A7S3GFF9_9EUKA</name>
<dbReference type="EMBL" id="HBIB01041039">
    <property type="protein sequence ID" value="CAE0264473.1"/>
    <property type="molecule type" value="Transcribed_RNA"/>
</dbReference>
<dbReference type="GO" id="GO:0005790">
    <property type="term" value="C:smooth endoplasmic reticulum"/>
    <property type="evidence" value="ECO:0007669"/>
    <property type="project" value="TreeGrafter"/>
</dbReference>
<gene>
    <name evidence="3" type="ORF">PBIL07802_LOCUS26778</name>
</gene>
<dbReference type="InterPro" id="IPR003032">
    <property type="entry name" value="Ryanodine_rcpt"/>
</dbReference>
<dbReference type="Gene3D" id="1.10.490.160">
    <property type="match status" value="4"/>
</dbReference>
<feature type="domain" description="Ryanodine receptor Ryr" evidence="2">
    <location>
        <begin position="307"/>
        <end position="396"/>
    </location>
</feature>
<dbReference type="InterPro" id="IPR015925">
    <property type="entry name" value="Ryanodine_IP3_receptor"/>
</dbReference>
<dbReference type="Pfam" id="PF02026">
    <property type="entry name" value="RyR"/>
    <property type="match status" value="5"/>
</dbReference>
<dbReference type="GO" id="GO:0006941">
    <property type="term" value="P:striated muscle contraction"/>
    <property type="evidence" value="ECO:0007669"/>
    <property type="project" value="TreeGrafter"/>
</dbReference>
<dbReference type="PANTHER" id="PTHR46399:SF8">
    <property type="entry name" value="B30.2_SPRY DOMAIN-CONTAINING PROTEIN"/>
    <property type="match status" value="1"/>
</dbReference>
<feature type="domain" description="Ryanodine receptor Ryr" evidence="2">
    <location>
        <begin position="557"/>
        <end position="632"/>
    </location>
</feature>
<feature type="domain" description="Ryanodine receptor Ryr" evidence="2">
    <location>
        <begin position="216"/>
        <end position="294"/>
    </location>
</feature>